<reference evidence="1" key="1">
    <citation type="journal article" date="2011" name="PLoS Genet.">
        <title>Parallel evolution of a type IV secretion system in radiating lineages of the host-restricted bacterial pathogen Bartonella.</title>
        <authorList>
            <person name="Engel P."/>
            <person name="Salzburger W."/>
            <person name="Liesch M."/>
            <person name="Chang C.C."/>
            <person name="Maruyama S."/>
            <person name="Lanz C."/>
            <person name="Calteau A."/>
            <person name="Lajus A."/>
            <person name="Medigue C."/>
            <person name="Schuster S.C."/>
            <person name="Dehio C."/>
        </authorList>
    </citation>
    <scope>NUCLEOTIDE SEQUENCE</scope>
    <source>
        <strain evidence="1">ATCC BAA-1498</strain>
    </source>
</reference>
<name>E6YNK7_9HYPH</name>
<evidence type="ECO:0000313" key="1">
    <source>
        <dbReference type="EMBL" id="CBI78445.1"/>
    </source>
</evidence>
<sequence>MTAYFSVFPFFLLTKEEHSTPSKPADNTVFTLKLTDNIINKNSAP</sequence>
<dbReference type="AlphaFoldDB" id="E6YNK7"/>
<gene>
    <name evidence="1" type="ORF">BARRO_130089</name>
</gene>
<accession>E6YNK7</accession>
<dbReference type="EMBL" id="FN645467">
    <property type="protein sequence ID" value="CBI78445.1"/>
    <property type="molecule type" value="Genomic_DNA"/>
</dbReference>
<protein>
    <submittedName>
        <fullName evidence="1">Uncharacterized protein</fullName>
    </submittedName>
</protein>
<organism evidence="1">
    <name type="scientific">Bartonella rochalimae ATCC BAA-1498</name>
    <dbReference type="NCBI Taxonomy" id="685782"/>
    <lineage>
        <taxon>Bacteria</taxon>
        <taxon>Pseudomonadati</taxon>
        <taxon>Pseudomonadota</taxon>
        <taxon>Alphaproteobacteria</taxon>
        <taxon>Hyphomicrobiales</taxon>
        <taxon>Bartonellaceae</taxon>
        <taxon>Bartonella</taxon>
    </lineage>
</organism>
<proteinExistence type="predicted"/>